<dbReference type="RefSeq" id="XP_062724984.1">
    <property type="nucleotide sequence ID" value="XM_062868911.1"/>
</dbReference>
<feature type="compositionally biased region" description="Polar residues" evidence="1">
    <location>
        <begin position="26"/>
        <end position="42"/>
    </location>
</feature>
<feature type="region of interest" description="Disordered" evidence="1">
    <location>
        <begin position="574"/>
        <end position="948"/>
    </location>
</feature>
<sequence>MAGMRIQGMVPASLNPQRKPVAGPATPQQVPTSPWTPAQQVPVQPGYFSPPTPAPSPYVGHAPVHQAPPQQYGMHYASGYAPAQPTPPVYYEMEAPQLAPFSKTAAPVVPMEPVQSVNAVVAELQGSEPPNGTVSQPAPADHGASTGGDPYPSAGGQGSGQTVEVSRPPSTSDGNSDQKSNGEVIQVPQPSPAADGSDGHQGGALKQEDASGEGSNGEGPKGEGPKGEDGEVEPAQSAPHQSAPPDPTPTPTASDGLIAVEKPPAPDHEGLVPCASAGSEHGGGTLTHQPCDAQQSQPSIGLYQPGYTGLPQQPQHPYQQPQPPYGSPPYPYQVPSATPPYPQTPIQRPSSTSPYPHPPASPAAQSTVPAPYQQTPGSPPPGTVPPPTSISPYPSHGSNPAPIPPNAQSHSPSPALLPDEPRPVAFPNAQQPAPAPETATYTPAAFPAGSPPFSAPTSAPPSGRSYAGTFPVSQPSVTTASTASSTSSPPFPRPATATPQYGLTSPSQPQPQPFKPNKHSGASTSFGGFANSVFSKDTVKWSKKTASRLGRSIKTAATTAHAAAMSAQAAAQQAAALHRQKSVLGTMQTNPPSGAPGIPSASTLAPGNPQAAAGEQVPTWSAQAGPLGVSPYAPPVYGLGTTSSTANPAQAGSAPGGGGPINAQPQGHASPAWPSSPAMGASQPGQYPQHVAATPPPGYPQGPGYQAAPPYPHQQPQAATSAPGYPQGPGGQHPTPNSNPPPIFPPLNIAVHQSPSWPPSNHAGGTNGLMHNGLGALGQAAQLPPQPQASTSHPGTPQQAGGQPPQPFTQGQPPTPWPSNMSQAANTHNNIPSTTAPTGVPGPWMGGQPTPSPQPQGGFQGQPPVSTLPHHPSWPQQAVAPASTPTVPVPGAASHPTAVDQLPSQRASQPTSPPPPSTPLSMPGGPGQGGPAAGSPQSGCRSYGNLGA</sequence>
<feature type="compositionally biased region" description="Low complexity" evidence="1">
    <location>
        <begin position="794"/>
        <end position="812"/>
    </location>
</feature>
<feature type="compositionally biased region" description="Pro residues" evidence="1">
    <location>
        <begin position="320"/>
        <end position="343"/>
    </location>
</feature>
<feature type="compositionally biased region" description="Polar residues" evidence="1">
    <location>
        <begin position="286"/>
        <end position="299"/>
    </location>
</feature>
<feature type="compositionally biased region" description="Low complexity" evidence="1">
    <location>
        <begin position="362"/>
        <end position="376"/>
    </location>
</feature>
<reference evidence="2" key="2">
    <citation type="submission" date="2023-06" db="EMBL/GenBank/DDBJ databases">
        <authorList>
            <consortium name="Lawrence Berkeley National Laboratory"/>
            <person name="Mondo S.J."/>
            <person name="Hensen N."/>
            <person name="Bonometti L."/>
            <person name="Westerberg I."/>
            <person name="Brannstrom I.O."/>
            <person name="Guillou S."/>
            <person name="Cros-Aarteil S."/>
            <person name="Calhoun S."/>
            <person name="Haridas S."/>
            <person name="Kuo A."/>
            <person name="Pangilinan J."/>
            <person name="Riley R."/>
            <person name="Labutti K."/>
            <person name="Andreopoulos B."/>
            <person name="Lipzen A."/>
            <person name="Chen C."/>
            <person name="Yanf M."/>
            <person name="Daum C."/>
            <person name="Ng V."/>
            <person name="Clum A."/>
            <person name="Steindorff A."/>
            <person name="Ohm R."/>
            <person name="Martin F."/>
            <person name="Silar P."/>
            <person name="Natvig D."/>
            <person name="Lalanne C."/>
            <person name="Gautier V."/>
            <person name="Ament-Velasquez S.L."/>
            <person name="Kruys A."/>
            <person name="Hutchinson M.I."/>
            <person name="Powell A.J."/>
            <person name="Barry K."/>
            <person name="Miller A.N."/>
            <person name="Grigoriev I.V."/>
            <person name="Debuchy R."/>
            <person name="Gladieux P."/>
            <person name="Thoren M.H."/>
            <person name="Johannesson H."/>
        </authorList>
    </citation>
    <scope>NUCLEOTIDE SEQUENCE</scope>
    <source>
        <strain evidence="2">CBS 333.67</strain>
    </source>
</reference>
<evidence type="ECO:0000313" key="2">
    <source>
        <dbReference type="EMBL" id="KAK3309204.1"/>
    </source>
</evidence>
<protein>
    <submittedName>
        <fullName evidence="2">Uncharacterized protein</fullName>
    </submittedName>
</protein>
<dbReference type="Proteomes" id="UP001273166">
    <property type="component" value="Unassembled WGS sequence"/>
</dbReference>
<feature type="compositionally biased region" description="Low complexity" evidence="1">
    <location>
        <begin position="423"/>
        <end position="448"/>
    </location>
</feature>
<feature type="compositionally biased region" description="Low complexity" evidence="1">
    <location>
        <begin position="855"/>
        <end position="864"/>
    </location>
</feature>
<feature type="compositionally biased region" description="Low complexity" evidence="1">
    <location>
        <begin position="591"/>
        <end position="602"/>
    </location>
</feature>
<keyword evidence="3" id="KW-1185">Reference proteome</keyword>
<accession>A0AAJ0GZW3</accession>
<dbReference type="GeneID" id="87887740"/>
<feature type="compositionally biased region" description="Basic and acidic residues" evidence="1">
    <location>
        <begin position="220"/>
        <end position="229"/>
    </location>
</feature>
<proteinExistence type="predicted"/>
<name>A0AAJ0GZW3_9PEZI</name>
<dbReference type="AlphaFoldDB" id="A0AAJ0GZW3"/>
<gene>
    <name evidence="2" type="ORF">B0T15DRAFT_526461</name>
</gene>
<feature type="compositionally biased region" description="Low complexity" evidence="1">
    <location>
        <begin position="702"/>
        <end position="725"/>
    </location>
</feature>
<dbReference type="EMBL" id="JAUDZG010000002">
    <property type="protein sequence ID" value="KAK3309204.1"/>
    <property type="molecule type" value="Genomic_DNA"/>
</dbReference>
<feature type="region of interest" description="Disordered" evidence="1">
    <location>
        <begin position="120"/>
        <end position="530"/>
    </location>
</feature>
<feature type="compositionally biased region" description="Low complexity" evidence="1">
    <location>
        <begin position="773"/>
        <end position="783"/>
    </location>
</feature>
<feature type="compositionally biased region" description="Low complexity" evidence="1">
    <location>
        <begin position="475"/>
        <end position="499"/>
    </location>
</feature>
<evidence type="ECO:0000313" key="3">
    <source>
        <dbReference type="Proteomes" id="UP001273166"/>
    </source>
</evidence>
<feature type="compositionally biased region" description="Pro residues" evidence="1">
    <location>
        <begin position="377"/>
        <end position="389"/>
    </location>
</feature>
<feature type="compositionally biased region" description="Polar residues" evidence="1">
    <location>
        <begin position="160"/>
        <end position="183"/>
    </location>
</feature>
<reference evidence="2" key="1">
    <citation type="journal article" date="2023" name="Mol. Phylogenet. Evol.">
        <title>Genome-scale phylogeny and comparative genomics of the fungal order Sordariales.</title>
        <authorList>
            <person name="Hensen N."/>
            <person name="Bonometti L."/>
            <person name="Westerberg I."/>
            <person name="Brannstrom I.O."/>
            <person name="Guillou S."/>
            <person name="Cros-Aarteil S."/>
            <person name="Calhoun S."/>
            <person name="Haridas S."/>
            <person name="Kuo A."/>
            <person name="Mondo S."/>
            <person name="Pangilinan J."/>
            <person name="Riley R."/>
            <person name="LaButti K."/>
            <person name="Andreopoulos B."/>
            <person name="Lipzen A."/>
            <person name="Chen C."/>
            <person name="Yan M."/>
            <person name="Daum C."/>
            <person name="Ng V."/>
            <person name="Clum A."/>
            <person name="Steindorff A."/>
            <person name="Ohm R.A."/>
            <person name="Martin F."/>
            <person name="Silar P."/>
            <person name="Natvig D.O."/>
            <person name="Lalanne C."/>
            <person name="Gautier V."/>
            <person name="Ament-Velasquez S.L."/>
            <person name="Kruys A."/>
            <person name="Hutchinson M.I."/>
            <person name="Powell A.J."/>
            <person name="Barry K."/>
            <person name="Miller A.N."/>
            <person name="Grigoriev I.V."/>
            <person name="Debuchy R."/>
            <person name="Gladieux P."/>
            <person name="Hiltunen Thoren M."/>
            <person name="Johannesson H."/>
        </authorList>
    </citation>
    <scope>NUCLEOTIDE SEQUENCE</scope>
    <source>
        <strain evidence="2">CBS 333.67</strain>
    </source>
</reference>
<feature type="region of interest" description="Disordered" evidence="1">
    <location>
        <begin position="1"/>
        <end position="86"/>
    </location>
</feature>
<comment type="caution">
    <text evidence="2">The sequence shown here is derived from an EMBL/GenBank/DDBJ whole genome shotgun (WGS) entry which is preliminary data.</text>
</comment>
<feature type="compositionally biased region" description="Polar residues" evidence="1">
    <location>
        <begin position="819"/>
        <end position="837"/>
    </location>
</feature>
<feature type="compositionally biased region" description="Low complexity" evidence="1">
    <location>
        <begin position="878"/>
        <end position="893"/>
    </location>
</feature>
<organism evidence="2 3">
    <name type="scientific">Chaetomium strumarium</name>
    <dbReference type="NCBI Taxonomy" id="1170767"/>
    <lineage>
        <taxon>Eukaryota</taxon>
        <taxon>Fungi</taxon>
        <taxon>Dikarya</taxon>
        <taxon>Ascomycota</taxon>
        <taxon>Pezizomycotina</taxon>
        <taxon>Sordariomycetes</taxon>
        <taxon>Sordariomycetidae</taxon>
        <taxon>Sordariales</taxon>
        <taxon>Chaetomiaceae</taxon>
        <taxon>Chaetomium</taxon>
    </lineage>
</organism>
<evidence type="ECO:0000256" key="1">
    <source>
        <dbReference type="SAM" id="MobiDB-lite"/>
    </source>
</evidence>
<dbReference type="PRINTS" id="PR01217">
    <property type="entry name" value="PRICHEXTENSN"/>
</dbReference>